<evidence type="ECO:0000313" key="1">
    <source>
        <dbReference type="EMBL" id="KDR77777.1"/>
    </source>
</evidence>
<reference evidence="2" key="1">
    <citation type="journal article" date="2014" name="Proc. Natl. Acad. Sci. U.S.A.">
        <title>Extensive sampling of basidiomycete genomes demonstrates inadequacy of the white-rot/brown-rot paradigm for wood decay fungi.</title>
        <authorList>
            <person name="Riley R."/>
            <person name="Salamov A.A."/>
            <person name="Brown D.W."/>
            <person name="Nagy L.G."/>
            <person name="Floudas D."/>
            <person name="Held B.W."/>
            <person name="Levasseur A."/>
            <person name="Lombard V."/>
            <person name="Morin E."/>
            <person name="Otillar R."/>
            <person name="Lindquist E.A."/>
            <person name="Sun H."/>
            <person name="LaButti K.M."/>
            <person name="Schmutz J."/>
            <person name="Jabbour D."/>
            <person name="Luo H."/>
            <person name="Baker S.E."/>
            <person name="Pisabarro A.G."/>
            <person name="Walton J.D."/>
            <person name="Blanchette R.A."/>
            <person name="Henrissat B."/>
            <person name="Martin F."/>
            <person name="Cullen D."/>
            <person name="Hibbett D.S."/>
            <person name="Grigoriev I.V."/>
        </authorList>
    </citation>
    <scope>NUCLEOTIDE SEQUENCE [LARGE SCALE GENOMIC DNA]</scope>
    <source>
        <strain evidence="2">CBS 339.88</strain>
    </source>
</reference>
<dbReference type="Proteomes" id="UP000027222">
    <property type="component" value="Unassembled WGS sequence"/>
</dbReference>
<evidence type="ECO:0000313" key="2">
    <source>
        <dbReference type="Proteomes" id="UP000027222"/>
    </source>
</evidence>
<name>A0A067T5Z4_GALM3</name>
<dbReference type="OrthoDB" id="2735833at2759"/>
<proteinExistence type="predicted"/>
<sequence length="72" mass="8307">IVAQTGATVDSFESFFAKTEKHEKTIVDIGVLRFPDQDHPYFQVYRIKIHAWSESERVFFVQEDSNGILCGQ</sequence>
<accession>A0A067T5Z4</accession>
<keyword evidence="2" id="KW-1185">Reference proteome</keyword>
<protein>
    <submittedName>
        <fullName evidence="1">Uncharacterized protein</fullName>
    </submittedName>
</protein>
<organism evidence="1 2">
    <name type="scientific">Galerina marginata (strain CBS 339.88)</name>
    <dbReference type="NCBI Taxonomy" id="685588"/>
    <lineage>
        <taxon>Eukaryota</taxon>
        <taxon>Fungi</taxon>
        <taxon>Dikarya</taxon>
        <taxon>Basidiomycota</taxon>
        <taxon>Agaricomycotina</taxon>
        <taxon>Agaricomycetes</taxon>
        <taxon>Agaricomycetidae</taxon>
        <taxon>Agaricales</taxon>
        <taxon>Agaricineae</taxon>
        <taxon>Strophariaceae</taxon>
        <taxon>Galerina</taxon>
    </lineage>
</organism>
<dbReference type="AlphaFoldDB" id="A0A067T5Z4"/>
<dbReference type="EMBL" id="KL142376">
    <property type="protein sequence ID" value="KDR77777.1"/>
    <property type="molecule type" value="Genomic_DNA"/>
</dbReference>
<gene>
    <name evidence="1" type="ORF">GALMADRAFT_65750</name>
</gene>
<dbReference type="HOGENOM" id="CLU_2729238_0_0_1"/>
<feature type="non-terminal residue" evidence="1">
    <location>
        <position position="1"/>
    </location>
</feature>